<accession>A0A7G9RKH2</accession>
<sequence>MNLRTLVLLLITVAIAALAALNWSTLMTPTTVSLGVTDIVAPLGAIMLGLTILLCVFFLAYVLSLHGSVLLETRRHVKEMTSQRDLADKAELSRFTELRQFLETQQRQSQDLFNARMDAMEARIAARSQEVENVTAAYMGQLEDQLRKRTGSSSGGGSGIGGDSGGPYGGGIDSPVVRP</sequence>
<evidence type="ECO:0000256" key="1">
    <source>
        <dbReference type="SAM" id="MobiDB-lite"/>
    </source>
</evidence>
<keyword evidence="2" id="KW-0812">Transmembrane</keyword>
<feature type="region of interest" description="Disordered" evidence="1">
    <location>
        <begin position="146"/>
        <end position="179"/>
    </location>
</feature>
<protein>
    <submittedName>
        <fullName evidence="3">LapA family protein</fullName>
    </submittedName>
</protein>
<name>A0A7G9RKH2_9BURK</name>
<proteinExistence type="predicted"/>
<gene>
    <name evidence="3" type="ORF">H9K76_16120</name>
</gene>
<keyword evidence="2" id="KW-0472">Membrane</keyword>
<keyword evidence="2" id="KW-1133">Transmembrane helix</keyword>
<dbReference type="EMBL" id="CP060714">
    <property type="protein sequence ID" value="QNN56097.1"/>
    <property type="molecule type" value="Genomic_DNA"/>
</dbReference>
<evidence type="ECO:0000313" key="4">
    <source>
        <dbReference type="Proteomes" id="UP000515811"/>
    </source>
</evidence>
<dbReference type="KEGG" id="drg:H9K76_16120"/>
<keyword evidence="4" id="KW-1185">Reference proteome</keyword>
<reference evidence="3 4" key="1">
    <citation type="submission" date="2020-08" db="EMBL/GenBank/DDBJ databases">
        <title>Genome sequence of Diaphorobacter ruginosibacter DSM 27467T.</title>
        <authorList>
            <person name="Hyun D.-W."/>
            <person name="Bae J.-W."/>
        </authorList>
    </citation>
    <scope>NUCLEOTIDE SEQUENCE [LARGE SCALE GENOMIC DNA]</scope>
    <source>
        <strain evidence="3 4">DSM 27467</strain>
    </source>
</reference>
<evidence type="ECO:0000256" key="2">
    <source>
        <dbReference type="SAM" id="Phobius"/>
    </source>
</evidence>
<dbReference type="Proteomes" id="UP000515811">
    <property type="component" value="Chromosome"/>
</dbReference>
<feature type="compositionally biased region" description="Gly residues" evidence="1">
    <location>
        <begin position="153"/>
        <end position="172"/>
    </location>
</feature>
<dbReference type="RefSeq" id="WP_187596367.1">
    <property type="nucleotide sequence ID" value="NZ_CP060714.1"/>
</dbReference>
<feature type="transmembrane region" description="Helical" evidence="2">
    <location>
        <begin position="43"/>
        <end position="65"/>
    </location>
</feature>
<organism evidence="3 4">
    <name type="scientific">Diaphorobacter ruginosibacter</name>
    <dbReference type="NCBI Taxonomy" id="1715720"/>
    <lineage>
        <taxon>Bacteria</taxon>
        <taxon>Pseudomonadati</taxon>
        <taxon>Pseudomonadota</taxon>
        <taxon>Betaproteobacteria</taxon>
        <taxon>Burkholderiales</taxon>
        <taxon>Comamonadaceae</taxon>
        <taxon>Diaphorobacter</taxon>
    </lineage>
</organism>
<evidence type="ECO:0000313" key="3">
    <source>
        <dbReference type="EMBL" id="QNN56097.1"/>
    </source>
</evidence>
<dbReference type="AlphaFoldDB" id="A0A7G9RKH2"/>